<dbReference type="EMBL" id="LAZR01013432">
    <property type="protein sequence ID" value="KKM21983.1"/>
    <property type="molecule type" value="Genomic_DNA"/>
</dbReference>
<dbReference type="GO" id="GO:0008654">
    <property type="term" value="P:phospholipid biosynthetic process"/>
    <property type="evidence" value="ECO:0007669"/>
    <property type="project" value="UniProtKB-KW"/>
</dbReference>
<evidence type="ECO:0000256" key="3">
    <source>
        <dbReference type="ARBA" id="ARBA00022723"/>
    </source>
</evidence>
<keyword evidence="7" id="KW-0443">Lipid metabolism</keyword>
<keyword evidence="9" id="KW-1208">Phospholipid metabolism</keyword>
<evidence type="ECO:0000256" key="2">
    <source>
        <dbReference type="ARBA" id="ARBA00022516"/>
    </source>
</evidence>
<dbReference type="InterPro" id="IPR056798">
    <property type="entry name" value="ADH_Fe_C"/>
</dbReference>
<keyword evidence="4" id="KW-0521">NADP</keyword>
<name>A0A0F9KII7_9ZZZZ</name>
<dbReference type="Gene3D" id="1.20.1090.10">
    <property type="entry name" value="Dehydroquinate synthase-like - alpha domain"/>
    <property type="match status" value="1"/>
</dbReference>
<reference evidence="11" key="1">
    <citation type="journal article" date="2015" name="Nature">
        <title>Complex archaea that bridge the gap between prokaryotes and eukaryotes.</title>
        <authorList>
            <person name="Spang A."/>
            <person name="Saw J.H."/>
            <person name="Jorgensen S.L."/>
            <person name="Zaremba-Niedzwiedzka K."/>
            <person name="Martijn J."/>
            <person name="Lind A.E."/>
            <person name="van Eijk R."/>
            <person name="Schleper C."/>
            <person name="Guy L."/>
            <person name="Ettema T.J."/>
        </authorList>
    </citation>
    <scope>NUCLEOTIDE SEQUENCE</scope>
</reference>
<evidence type="ECO:0000313" key="11">
    <source>
        <dbReference type="EMBL" id="KKM21983.1"/>
    </source>
</evidence>
<evidence type="ECO:0000256" key="1">
    <source>
        <dbReference type="ARBA" id="ARBA00022490"/>
    </source>
</evidence>
<evidence type="ECO:0000259" key="10">
    <source>
        <dbReference type="Pfam" id="PF25137"/>
    </source>
</evidence>
<keyword evidence="5" id="KW-0560">Oxidoreductase</keyword>
<keyword evidence="3" id="KW-0479">Metal-binding</keyword>
<protein>
    <recommendedName>
        <fullName evidence="10">Fe-containing alcohol dehydrogenase-like C-terminal domain-containing protein</fullName>
    </recommendedName>
</protein>
<dbReference type="InterPro" id="IPR039697">
    <property type="entry name" value="Alcohol_dehydrogenase_Fe"/>
</dbReference>
<dbReference type="InterPro" id="IPR032837">
    <property type="entry name" value="G1PDH"/>
</dbReference>
<proteinExistence type="predicted"/>
<dbReference type="Pfam" id="PF25137">
    <property type="entry name" value="ADH_Fe_C"/>
    <property type="match status" value="1"/>
</dbReference>
<feature type="domain" description="Fe-containing alcohol dehydrogenase-like C-terminal" evidence="10">
    <location>
        <begin position="119"/>
        <end position="215"/>
    </location>
</feature>
<dbReference type="Gene3D" id="3.40.50.1970">
    <property type="match status" value="1"/>
</dbReference>
<comment type="caution">
    <text evidence="11">The sequence shown here is derived from an EMBL/GenBank/DDBJ whole genome shotgun (WGS) entry which is preliminary data.</text>
</comment>
<dbReference type="Pfam" id="PF13685">
    <property type="entry name" value="Fe-ADH_2"/>
    <property type="match status" value="1"/>
</dbReference>
<evidence type="ECO:0000256" key="6">
    <source>
        <dbReference type="ARBA" id="ARBA00023027"/>
    </source>
</evidence>
<evidence type="ECO:0000256" key="8">
    <source>
        <dbReference type="ARBA" id="ARBA00023209"/>
    </source>
</evidence>
<evidence type="ECO:0000256" key="5">
    <source>
        <dbReference type="ARBA" id="ARBA00023002"/>
    </source>
</evidence>
<keyword evidence="8" id="KW-0594">Phospholipid biosynthesis</keyword>
<dbReference type="PANTHER" id="PTHR11496">
    <property type="entry name" value="ALCOHOL DEHYDROGENASE"/>
    <property type="match status" value="1"/>
</dbReference>
<gene>
    <name evidence="11" type="ORF">LCGC14_1629940</name>
</gene>
<evidence type="ECO:0000256" key="4">
    <source>
        <dbReference type="ARBA" id="ARBA00022857"/>
    </source>
</evidence>
<keyword evidence="6" id="KW-0520">NAD</keyword>
<keyword evidence="1" id="KW-0963">Cytoplasm</keyword>
<organism evidence="11">
    <name type="scientific">marine sediment metagenome</name>
    <dbReference type="NCBI Taxonomy" id="412755"/>
    <lineage>
        <taxon>unclassified sequences</taxon>
        <taxon>metagenomes</taxon>
        <taxon>ecological metagenomes</taxon>
    </lineage>
</organism>
<dbReference type="PANTHER" id="PTHR11496:SF102">
    <property type="entry name" value="ALCOHOL DEHYDROGENASE 4"/>
    <property type="match status" value="1"/>
</dbReference>
<dbReference type="SUPFAM" id="SSF56796">
    <property type="entry name" value="Dehydroquinate synthase-like"/>
    <property type="match status" value="1"/>
</dbReference>
<accession>A0A0F9KII7</accession>
<dbReference type="GO" id="GO:0046872">
    <property type="term" value="F:metal ion binding"/>
    <property type="evidence" value="ECO:0007669"/>
    <property type="project" value="UniProtKB-KW"/>
</dbReference>
<evidence type="ECO:0000256" key="7">
    <source>
        <dbReference type="ARBA" id="ARBA00023098"/>
    </source>
</evidence>
<dbReference type="GO" id="GO:0004022">
    <property type="term" value="F:alcohol dehydrogenase (NAD+) activity"/>
    <property type="evidence" value="ECO:0007669"/>
    <property type="project" value="TreeGrafter"/>
</dbReference>
<sequence length="289" mass="33011">MNYTALIIHSPHTYQYALKLSTRFSKVDFLEVTKPPTKKIIKRKKDFVIGVGGGSVIDTAKIIAGNRRCIAIPTTASGASMTPYAAIWKKNKKTSVKTRIPILEDYKNVIRLPYKVLMSTYFDALSHNVEALFSKYATKESNYYVYQSLKLFEHYKHTNKINILVKAGDYAGKAIAITKTNLIHAISYVLTLEYKINHGIACGLLLPYLIEYINYPNLNDYFNSKSFKKIIKEIRETFYPSMLSLIPKNLNAEIIVTKALLYSKIHDSIKKVTKKTLIKVIEKIIQENK</sequence>
<evidence type="ECO:0000256" key="9">
    <source>
        <dbReference type="ARBA" id="ARBA00023264"/>
    </source>
</evidence>
<dbReference type="AlphaFoldDB" id="A0A0F9KII7"/>
<keyword evidence="2" id="KW-0444">Lipid biosynthesis</keyword>